<dbReference type="GO" id="GO:0046872">
    <property type="term" value="F:metal ion binding"/>
    <property type="evidence" value="ECO:0007669"/>
    <property type="project" value="UniProtKB-KW"/>
</dbReference>
<feature type="binding site" evidence="5">
    <location>
        <position position="142"/>
    </location>
    <ligand>
        <name>Mg(2+)</name>
        <dbReference type="ChEBI" id="CHEBI:18420"/>
    </ligand>
</feature>
<evidence type="ECO:0000313" key="7">
    <source>
        <dbReference type="Proteomes" id="UP000592820"/>
    </source>
</evidence>
<feature type="binding site" evidence="5">
    <location>
        <position position="141"/>
    </location>
    <ligand>
        <name>substrate</name>
    </ligand>
</feature>
<keyword evidence="5" id="KW-0460">Magnesium</keyword>
<accession>A0A7W8P797</accession>
<dbReference type="InterPro" id="IPR005493">
    <property type="entry name" value="RraA/RraA-like"/>
</dbReference>
<comment type="cofactor">
    <cofactor evidence="5">
        <name>Mg(2+)</name>
        <dbReference type="ChEBI" id="CHEBI:18420"/>
    </cofactor>
</comment>
<protein>
    <recommendedName>
        <fullName evidence="2">Putative 4-hydroxy-4-methyl-2-oxoglutarate aldolase</fullName>
    </recommendedName>
    <alternativeName>
        <fullName evidence="3">Regulator of ribonuclease activity homolog</fullName>
    </alternativeName>
    <alternativeName>
        <fullName evidence="4">RraA-like protein</fullName>
    </alternativeName>
</protein>
<dbReference type="CDD" id="cd16841">
    <property type="entry name" value="RraA_family"/>
    <property type="match status" value="1"/>
</dbReference>
<evidence type="ECO:0000256" key="4">
    <source>
        <dbReference type="ARBA" id="ARBA00030169"/>
    </source>
</evidence>
<dbReference type="InterPro" id="IPR036704">
    <property type="entry name" value="RraA/RraA-like_sf"/>
</dbReference>
<comment type="caution">
    <text evidence="6">The sequence shown here is derived from an EMBL/GenBank/DDBJ whole genome shotgun (WGS) entry which is preliminary data.</text>
</comment>
<dbReference type="AlphaFoldDB" id="A0A7W8P797"/>
<evidence type="ECO:0000256" key="5">
    <source>
        <dbReference type="PIRSR" id="PIRSR605493-1"/>
    </source>
</evidence>
<dbReference type="Pfam" id="PF03737">
    <property type="entry name" value="RraA-like"/>
    <property type="match status" value="1"/>
</dbReference>
<dbReference type="SUPFAM" id="SSF89562">
    <property type="entry name" value="RraA-like"/>
    <property type="match status" value="1"/>
</dbReference>
<dbReference type="PANTHER" id="PTHR33254:SF4">
    <property type="entry name" value="4-HYDROXY-4-METHYL-2-OXOGLUTARATE ALDOLASE 3-RELATED"/>
    <property type="match status" value="1"/>
</dbReference>
<organism evidence="6 7">
    <name type="scientific">Paraburkholderia youngii</name>
    <dbReference type="NCBI Taxonomy" id="2782701"/>
    <lineage>
        <taxon>Bacteria</taxon>
        <taxon>Pseudomonadati</taxon>
        <taxon>Pseudomonadota</taxon>
        <taxon>Betaproteobacteria</taxon>
        <taxon>Burkholderiales</taxon>
        <taxon>Burkholderiaceae</taxon>
        <taxon>Paraburkholderia</taxon>
    </lineage>
</organism>
<evidence type="ECO:0000256" key="1">
    <source>
        <dbReference type="ARBA" id="ARBA00001968"/>
    </source>
</evidence>
<dbReference type="Proteomes" id="UP000592820">
    <property type="component" value="Unassembled WGS sequence"/>
</dbReference>
<dbReference type="EMBL" id="JACHDE010000009">
    <property type="protein sequence ID" value="MBB5402647.1"/>
    <property type="molecule type" value="Genomic_DNA"/>
</dbReference>
<evidence type="ECO:0000256" key="3">
    <source>
        <dbReference type="ARBA" id="ARBA00029596"/>
    </source>
</evidence>
<reference evidence="6 7" key="1">
    <citation type="submission" date="2020-08" db="EMBL/GenBank/DDBJ databases">
        <title>Genomic Encyclopedia of Type Strains, Phase IV (KMG-V): Genome sequencing to study the core and pangenomes of soil and plant-associated prokaryotes.</title>
        <authorList>
            <person name="Whitman W."/>
        </authorList>
    </citation>
    <scope>NUCLEOTIDE SEQUENCE [LARGE SCALE GENOMIC DNA]</scope>
    <source>
        <strain evidence="6 7">JPY162</strain>
    </source>
</reference>
<sequence length="245" mass="27623">MKPLPPQDSLATSSLAQSRADTGITSLRTRFERLYAGVVYDAMCFDLHYAQPFVVCRAIRPMWPTRDVLFGPAFTCKGRRVTHPEHIDDAVRIDMFREFFAGCVQVIDADGDDRVAHFGDISGKLARKFGASGAVIDGYSRDLRLIEQDAFPLFCRGTQPADAYGQWQIIDYQTEIRLSGLDGYVTVRPGDYTFADADGVLIIPQFLGEEVCTKAEARAAREEEVRARLHDEADVRRLYDEMGRW</sequence>
<keyword evidence="5" id="KW-0479">Metal-binding</keyword>
<comment type="cofactor">
    <cofactor evidence="1">
        <name>a divalent metal cation</name>
        <dbReference type="ChEBI" id="CHEBI:60240"/>
    </cofactor>
</comment>
<dbReference type="PANTHER" id="PTHR33254">
    <property type="entry name" value="4-HYDROXY-4-METHYL-2-OXOGLUTARATE ALDOLASE 3-RELATED"/>
    <property type="match status" value="1"/>
</dbReference>
<gene>
    <name evidence="6" type="ORF">HDG41_004733</name>
</gene>
<name>A0A7W8P797_9BURK</name>
<evidence type="ECO:0000256" key="2">
    <source>
        <dbReference type="ARBA" id="ARBA00016549"/>
    </source>
</evidence>
<dbReference type="Gene3D" id="3.50.30.40">
    <property type="entry name" value="Ribonuclease E inhibitor RraA/RraA-like"/>
    <property type="match status" value="1"/>
</dbReference>
<dbReference type="RefSeq" id="WP_184227276.1">
    <property type="nucleotide sequence ID" value="NZ_JACHDE010000009.1"/>
</dbReference>
<evidence type="ECO:0000313" key="6">
    <source>
        <dbReference type="EMBL" id="MBB5402647.1"/>
    </source>
</evidence>
<proteinExistence type="predicted"/>